<proteinExistence type="predicted"/>
<gene>
    <name evidence="2" type="ORF">B0O44_101260</name>
</gene>
<dbReference type="OrthoDB" id="769809at2"/>
<reference evidence="2 3" key="1">
    <citation type="submission" date="2018-06" db="EMBL/GenBank/DDBJ databases">
        <title>Genomic Encyclopedia of Archaeal and Bacterial Type Strains, Phase II (KMG-II): from individual species to whole genera.</title>
        <authorList>
            <person name="Goeker M."/>
        </authorList>
    </citation>
    <scope>NUCLEOTIDE SEQUENCE [LARGE SCALE GENOMIC DNA]</scope>
    <source>
        <strain evidence="2 3">DSM 27372</strain>
    </source>
</reference>
<evidence type="ECO:0000313" key="2">
    <source>
        <dbReference type="EMBL" id="PYF76786.1"/>
    </source>
</evidence>
<sequence>MKSLLFLLLFPVFCFGQADFSSANGIQDSVAGTSIVLKNYEVIFQKVYSSKLNRDELSEKVNSMLSVFKGFRIEDGGAYRNQNEFIGRLYRYQFNERRFKGSVFTGTILSFFVNASVTVQVKDFKYRVIVSNLVFKNVGADEKNTGHDLSLTEYITYKKNTKIKLSKSNLDLADYISRCLSAEFDVLTTIGTDDF</sequence>
<organism evidence="2 3">
    <name type="scientific">Pedobacter nutrimenti</name>
    <dbReference type="NCBI Taxonomy" id="1241337"/>
    <lineage>
        <taxon>Bacteria</taxon>
        <taxon>Pseudomonadati</taxon>
        <taxon>Bacteroidota</taxon>
        <taxon>Sphingobacteriia</taxon>
        <taxon>Sphingobacteriales</taxon>
        <taxon>Sphingobacteriaceae</taxon>
        <taxon>Pedobacter</taxon>
    </lineage>
</organism>
<protein>
    <recommendedName>
        <fullName evidence="4">DUF4468 domain-containing protein</fullName>
    </recommendedName>
</protein>
<evidence type="ECO:0008006" key="4">
    <source>
        <dbReference type="Google" id="ProtNLM"/>
    </source>
</evidence>
<keyword evidence="3" id="KW-1185">Reference proteome</keyword>
<dbReference type="AlphaFoldDB" id="A0A318UK32"/>
<dbReference type="Proteomes" id="UP000248198">
    <property type="component" value="Unassembled WGS sequence"/>
</dbReference>
<dbReference type="EMBL" id="QKLU01000001">
    <property type="protein sequence ID" value="PYF76786.1"/>
    <property type="molecule type" value="Genomic_DNA"/>
</dbReference>
<evidence type="ECO:0000313" key="3">
    <source>
        <dbReference type="Proteomes" id="UP000248198"/>
    </source>
</evidence>
<name>A0A318UK32_9SPHI</name>
<accession>A0A318UK32</accession>
<dbReference type="RefSeq" id="WP_110826892.1">
    <property type="nucleotide sequence ID" value="NZ_QKLU01000001.1"/>
</dbReference>
<feature type="chain" id="PRO_5016265055" description="DUF4468 domain-containing protein" evidence="1">
    <location>
        <begin position="19"/>
        <end position="195"/>
    </location>
</feature>
<comment type="caution">
    <text evidence="2">The sequence shown here is derived from an EMBL/GenBank/DDBJ whole genome shotgun (WGS) entry which is preliminary data.</text>
</comment>
<evidence type="ECO:0000256" key="1">
    <source>
        <dbReference type="SAM" id="SignalP"/>
    </source>
</evidence>
<keyword evidence="1" id="KW-0732">Signal</keyword>
<feature type="signal peptide" evidence="1">
    <location>
        <begin position="1"/>
        <end position="18"/>
    </location>
</feature>